<feature type="transmembrane region" description="Helical" evidence="1">
    <location>
        <begin position="12"/>
        <end position="32"/>
    </location>
</feature>
<protein>
    <submittedName>
        <fullName evidence="2">Uncharacterized protein</fullName>
    </submittedName>
</protein>
<keyword evidence="3" id="KW-1185">Reference proteome</keyword>
<comment type="caution">
    <text evidence="2">The sequence shown here is derived from an EMBL/GenBank/DDBJ whole genome shotgun (WGS) entry which is preliminary data.</text>
</comment>
<evidence type="ECO:0000313" key="2">
    <source>
        <dbReference type="EMBL" id="KAK0513296.1"/>
    </source>
</evidence>
<sequence>MFTVHVALRVTLARRLATAMVAMGSYIVVAALTRLGYRSNAVNSAEIVRDGDLGIEVSSLLTWEAAIHSFSNLYHCGWNNGSAQGNWCCGAQELTPEGIAGCCNTTLFNPLSTGGFQNFFAPATELNVSATNTSASNATQSISKSGPSNLVSCSPDPQNASIVTPQQQSHERVAIGVGIGIPLGVVAFGSLLLLFREHKLRLRAEGTAGISNDKRFNEEKRTGRALREADGRNAPQELAYKRKHPDELNSQEVYEVAAHGQY</sequence>
<evidence type="ECO:0000256" key="1">
    <source>
        <dbReference type="SAM" id="Phobius"/>
    </source>
</evidence>
<reference evidence="2" key="1">
    <citation type="submission" date="2023-03" db="EMBL/GenBank/DDBJ databases">
        <title>Complete genome of Cladonia borealis.</title>
        <authorList>
            <person name="Park H."/>
        </authorList>
    </citation>
    <scope>NUCLEOTIDE SEQUENCE</scope>
    <source>
        <strain evidence="2">ANT050790</strain>
    </source>
</reference>
<dbReference type="AlphaFoldDB" id="A0AA39UBC0"/>
<evidence type="ECO:0000313" key="3">
    <source>
        <dbReference type="Proteomes" id="UP001166286"/>
    </source>
</evidence>
<feature type="transmembrane region" description="Helical" evidence="1">
    <location>
        <begin position="173"/>
        <end position="195"/>
    </location>
</feature>
<dbReference type="EMBL" id="JAFEKC020000008">
    <property type="protein sequence ID" value="KAK0513296.1"/>
    <property type="molecule type" value="Genomic_DNA"/>
</dbReference>
<organism evidence="2 3">
    <name type="scientific">Cladonia borealis</name>
    <dbReference type="NCBI Taxonomy" id="184061"/>
    <lineage>
        <taxon>Eukaryota</taxon>
        <taxon>Fungi</taxon>
        <taxon>Dikarya</taxon>
        <taxon>Ascomycota</taxon>
        <taxon>Pezizomycotina</taxon>
        <taxon>Lecanoromycetes</taxon>
        <taxon>OSLEUM clade</taxon>
        <taxon>Lecanoromycetidae</taxon>
        <taxon>Lecanorales</taxon>
        <taxon>Lecanorineae</taxon>
        <taxon>Cladoniaceae</taxon>
        <taxon>Cladonia</taxon>
    </lineage>
</organism>
<keyword evidence="1" id="KW-1133">Transmembrane helix</keyword>
<accession>A0AA39UBC0</accession>
<gene>
    <name evidence="2" type="ORF">JMJ35_004282</name>
</gene>
<dbReference type="Proteomes" id="UP001166286">
    <property type="component" value="Unassembled WGS sequence"/>
</dbReference>
<keyword evidence="1" id="KW-0472">Membrane</keyword>
<keyword evidence="1" id="KW-0812">Transmembrane</keyword>
<proteinExistence type="predicted"/>
<name>A0AA39UBC0_9LECA</name>